<evidence type="ECO:0000313" key="2">
    <source>
        <dbReference type="Proteomes" id="UP001209755"/>
    </source>
</evidence>
<dbReference type="Proteomes" id="UP001209755">
    <property type="component" value="Unassembled WGS sequence"/>
</dbReference>
<dbReference type="EMBL" id="JAOQNS010000014">
    <property type="protein sequence ID" value="MCW2309681.1"/>
    <property type="molecule type" value="Genomic_DNA"/>
</dbReference>
<accession>A0ABT3HH15</accession>
<proteinExistence type="predicted"/>
<sequence>MAFSKNDWTAAKAEMRRIAAMQFPDISPGMVSETAPVLRDADPLALLVDESYQRNLGERSVRLIRKILSAWDWRAFKPPVVVEVDGDLHVIDGQHTAIAAASHPEIKTIPVLLVDGGAVEDRATAFVKHNRDRIAITPMQLFYARLKAGDEDALTISQVCERAGVRVLKYPPANGRYKEGDTVAVATLEQLIRRRYVVGARKVLDVLVEARQAPVQTAAIKAVETLLFAPEYAGQVDPGDIATTLRRLGRDAERQAALLAQEHRVPLWRALVTVLFRNTRKIRGRQRSS</sequence>
<organism evidence="1 2">
    <name type="scientific">Rhodobium gokarnense</name>
    <dbReference type="NCBI Taxonomy" id="364296"/>
    <lineage>
        <taxon>Bacteria</taxon>
        <taxon>Pseudomonadati</taxon>
        <taxon>Pseudomonadota</taxon>
        <taxon>Alphaproteobacteria</taxon>
        <taxon>Hyphomicrobiales</taxon>
        <taxon>Rhodobiaceae</taxon>
        <taxon>Rhodobium</taxon>
    </lineage>
</organism>
<reference evidence="2" key="1">
    <citation type="submission" date="2023-07" db="EMBL/GenBank/DDBJ databases">
        <title>Genome sequencing of Purple Non-Sulfur Bacteria from various extreme environments.</title>
        <authorList>
            <person name="Mayer M."/>
        </authorList>
    </citation>
    <scope>NUCLEOTIDE SEQUENCE [LARGE SCALE GENOMIC DNA]</scope>
    <source>
        <strain evidence="2">DSM 17935</strain>
    </source>
</reference>
<protein>
    <recommendedName>
        <fullName evidence="3">ParB/Sulfiredoxin domain-containing protein</fullName>
    </recommendedName>
</protein>
<dbReference type="RefSeq" id="WP_264603261.1">
    <property type="nucleotide sequence ID" value="NZ_JAOQNS010000014.1"/>
</dbReference>
<comment type="caution">
    <text evidence="1">The sequence shown here is derived from an EMBL/GenBank/DDBJ whole genome shotgun (WGS) entry which is preliminary data.</text>
</comment>
<gene>
    <name evidence="1" type="ORF">M2319_004040</name>
</gene>
<evidence type="ECO:0008006" key="3">
    <source>
        <dbReference type="Google" id="ProtNLM"/>
    </source>
</evidence>
<evidence type="ECO:0000313" key="1">
    <source>
        <dbReference type="EMBL" id="MCW2309681.1"/>
    </source>
</evidence>
<keyword evidence="2" id="KW-1185">Reference proteome</keyword>
<name>A0ABT3HH15_9HYPH</name>